<feature type="compositionally biased region" description="Basic and acidic residues" evidence="1">
    <location>
        <begin position="68"/>
        <end position="77"/>
    </location>
</feature>
<evidence type="ECO:0000313" key="4">
    <source>
        <dbReference type="Proteomes" id="UP001273166"/>
    </source>
</evidence>
<keyword evidence="4" id="KW-1185">Reference proteome</keyword>
<gene>
    <name evidence="3" type="ORF">B0T15DRAFT_149329</name>
</gene>
<protein>
    <submittedName>
        <fullName evidence="3">Uncharacterized protein</fullName>
    </submittedName>
</protein>
<feature type="region of interest" description="Disordered" evidence="1">
    <location>
        <begin position="58"/>
        <end position="88"/>
    </location>
</feature>
<dbReference type="Proteomes" id="UP001273166">
    <property type="component" value="Unassembled WGS sequence"/>
</dbReference>
<reference evidence="3" key="2">
    <citation type="submission" date="2023-06" db="EMBL/GenBank/DDBJ databases">
        <authorList>
            <consortium name="Lawrence Berkeley National Laboratory"/>
            <person name="Mondo S.J."/>
            <person name="Hensen N."/>
            <person name="Bonometti L."/>
            <person name="Westerberg I."/>
            <person name="Brannstrom I.O."/>
            <person name="Guillou S."/>
            <person name="Cros-Aarteil S."/>
            <person name="Calhoun S."/>
            <person name="Haridas S."/>
            <person name="Kuo A."/>
            <person name="Pangilinan J."/>
            <person name="Riley R."/>
            <person name="Labutti K."/>
            <person name="Andreopoulos B."/>
            <person name="Lipzen A."/>
            <person name="Chen C."/>
            <person name="Yanf M."/>
            <person name="Daum C."/>
            <person name="Ng V."/>
            <person name="Clum A."/>
            <person name="Steindorff A."/>
            <person name="Ohm R."/>
            <person name="Martin F."/>
            <person name="Silar P."/>
            <person name="Natvig D."/>
            <person name="Lalanne C."/>
            <person name="Gautier V."/>
            <person name="Ament-Velasquez S.L."/>
            <person name="Kruys A."/>
            <person name="Hutchinson M.I."/>
            <person name="Powell A.J."/>
            <person name="Barry K."/>
            <person name="Miller A.N."/>
            <person name="Grigoriev I.V."/>
            <person name="Debuchy R."/>
            <person name="Gladieux P."/>
            <person name="Thoren M.H."/>
            <person name="Johannesson H."/>
        </authorList>
    </citation>
    <scope>NUCLEOTIDE SEQUENCE</scope>
    <source>
        <strain evidence="3">CBS 333.67</strain>
    </source>
</reference>
<organism evidence="3 4">
    <name type="scientific">Chaetomium strumarium</name>
    <dbReference type="NCBI Taxonomy" id="1170767"/>
    <lineage>
        <taxon>Eukaryota</taxon>
        <taxon>Fungi</taxon>
        <taxon>Dikarya</taxon>
        <taxon>Ascomycota</taxon>
        <taxon>Pezizomycotina</taxon>
        <taxon>Sordariomycetes</taxon>
        <taxon>Sordariomycetidae</taxon>
        <taxon>Sordariales</taxon>
        <taxon>Chaetomiaceae</taxon>
        <taxon>Chaetomium</taxon>
    </lineage>
</organism>
<dbReference type="RefSeq" id="XP_062722445.1">
    <property type="nucleotide sequence ID" value="XM_062861970.1"/>
</dbReference>
<proteinExistence type="predicted"/>
<evidence type="ECO:0000256" key="1">
    <source>
        <dbReference type="SAM" id="MobiDB-lite"/>
    </source>
</evidence>
<accession>A0AAJ0M2I5</accession>
<evidence type="ECO:0000256" key="2">
    <source>
        <dbReference type="SAM" id="Phobius"/>
    </source>
</evidence>
<keyword evidence="2" id="KW-1133">Transmembrane helix</keyword>
<sequence length="149" mass="17591">MSMTDTRSKTLASMHLPAFQLSRLEPCTFPYPSIPKAFRHHSPRFTQVIIYILRRTTTQRTERKKMKETKTETEKQKQKQKQKTAAPQRKVTTTFQQYLCTIFPSLSLFPSISSLCFFFFLFFSFSFPLALKFLAFLSFFALPLPWKPR</sequence>
<keyword evidence="2" id="KW-0812">Transmembrane</keyword>
<dbReference type="AlphaFoldDB" id="A0AAJ0M2I5"/>
<feature type="transmembrane region" description="Helical" evidence="2">
    <location>
        <begin position="129"/>
        <end position="146"/>
    </location>
</feature>
<dbReference type="EMBL" id="JAUDZG010000003">
    <property type="protein sequence ID" value="KAK3306665.1"/>
    <property type="molecule type" value="Genomic_DNA"/>
</dbReference>
<evidence type="ECO:0000313" key="3">
    <source>
        <dbReference type="EMBL" id="KAK3306665.1"/>
    </source>
</evidence>
<comment type="caution">
    <text evidence="3">The sequence shown here is derived from an EMBL/GenBank/DDBJ whole genome shotgun (WGS) entry which is preliminary data.</text>
</comment>
<keyword evidence="2" id="KW-0472">Membrane</keyword>
<reference evidence="3" key="1">
    <citation type="journal article" date="2023" name="Mol. Phylogenet. Evol.">
        <title>Genome-scale phylogeny and comparative genomics of the fungal order Sordariales.</title>
        <authorList>
            <person name="Hensen N."/>
            <person name="Bonometti L."/>
            <person name="Westerberg I."/>
            <person name="Brannstrom I.O."/>
            <person name="Guillou S."/>
            <person name="Cros-Aarteil S."/>
            <person name="Calhoun S."/>
            <person name="Haridas S."/>
            <person name="Kuo A."/>
            <person name="Mondo S."/>
            <person name="Pangilinan J."/>
            <person name="Riley R."/>
            <person name="LaButti K."/>
            <person name="Andreopoulos B."/>
            <person name="Lipzen A."/>
            <person name="Chen C."/>
            <person name="Yan M."/>
            <person name="Daum C."/>
            <person name="Ng V."/>
            <person name="Clum A."/>
            <person name="Steindorff A."/>
            <person name="Ohm R.A."/>
            <person name="Martin F."/>
            <person name="Silar P."/>
            <person name="Natvig D.O."/>
            <person name="Lalanne C."/>
            <person name="Gautier V."/>
            <person name="Ament-Velasquez S.L."/>
            <person name="Kruys A."/>
            <person name="Hutchinson M.I."/>
            <person name="Powell A.J."/>
            <person name="Barry K."/>
            <person name="Miller A.N."/>
            <person name="Grigoriev I.V."/>
            <person name="Debuchy R."/>
            <person name="Gladieux P."/>
            <person name="Hiltunen Thoren M."/>
            <person name="Johannesson H."/>
        </authorList>
    </citation>
    <scope>NUCLEOTIDE SEQUENCE</scope>
    <source>
        <strain evidence="3">CBS 333.67</strain>
    </source>
</reference>
<dbReference type="GeneID" id="87880799"/>
<feature type="transmembrane region" description="Helical" evidence="2">
    <location>
        <begin position="98"/>
        <end position="123"/>
    </location>
</feature>
<name>A0AAJ0M2I5_9PEZI</name>